<dbReference type="Pfam" id="PF17892">
    <property type="entry name" value="Cadherin_5"/>
    <property type="match status" value="3"/>
</dbReference>
<dbReference type="GO" id="GO:0005509">
    <property type="term" value="F:calcium ion binding"/>
    <property type="evidence" value="ECO:0007669"/>
    <property type="project" value="InterPro"/>
</dbReference>
<dbReference type="NCBIfam" id="TIGR04131">
    <property type="entry name" value="Bac_Flav_CTERM"/>
    <property type="match status" value="1"/>
</dbReference>
<sequence length="2044" mass="214248">MRFRRQILLSLLFCALTGLNYGQIVPVITGQNPDPVPVDEDQPLVIDLANLVVDDADNIYPDDFSLTVNAGTNYSVSGTTITPDLNFSGPLPVSVEVNDGANESAPFNLNVVVNAVNDPPTITGQTPDPVPVNEDQPLSIDLTNLVVADPDNTYPTDFSLIVNAGSNYSVNGTTITPQLNFSGPLPVSVEVNDGTNESAPFNLNVVVNAVNDPPDITGQNVINTAEETPVTVQISDLTISDPDNVPADFSVIISPGSDYTASGDVVTPNLNFTGMLTVNIQVSDGVNVSTSYPLKINVTPVNDTPVITGQNPVSTLENIPFTVATTDLIISDPDDSYPAGFTTSVLPGANYLAVGNLVTPALGFSGTLIVKVQVSDGTASSNVFDLNVTVGPVNDPPVIIGQNAVSMLEDQTRTMVVTDVLILDLDDTYPGGFTLTVLPGTNYAFAGNVVTPALNFNGPLTVNVKVNDGDADSSPFGVAVTVTPVNDPPSITGQNTVTINESQARTIQFSDLLVSDVDNSYPTGFTLSVAAGANYAVAGNTITPNAGFSGTLSVNVSVSDGAAGSGTFPLQVNVVPVNDPPVISGQNVVSMAEDQSRLIQVTDVLITDPDDTYPGGFTLTVLPGTNYTASGNTITPVLNFNGTLTVNVKVNDGDADSPTFGLSVTVTPVNDAPVITGQVAVSTAEDTPKLIALANVTVSDPDNTTFTLVVEAGTSYTFSGNTITPALNFNGTLSVNVHVSDGTAVSASFPLQVTVTPVNDVPVINGQATLSTPEETAYTIPITALAVTDPDNAFPTGFTMTVGAGANYTLSGATVTPAANFTGILTINVLVNDGTANSAVFPLKITVTPVNDPPVITAQSPLTVAEDGSITLQLSQFTVTDIDNTTGFSLSVGSGSNYTVSGLTVTPATNYNGPLTVPVTVSDGTSSSAVFNASITVTPVNDAPQITGQVPLTIAEVQPIPLTLSQLTVLDPDNTYPNDFTLFVLAGANYSVSGNVVTPAPNFSGTLLVKVFVSDGTANSPFYNLQISVNATNDPPVITGQQALAVNEDNPITIVLANVTVTDPDNTTADMTLTVLAGTGYTFSGNTVTPSLNFNGTLTVKVKVNDGTVDSAPFNLQVTVNPVNDPPVINSQGTLSTNEDTPLTLVVANFNISDPDNASGFILSVGAGTNYTLSGTNQISPASNFNGVLTVPVTVSDGTSSSGTFNASVTVKPVNDPPTITGQVPLFTIEDTPLILDFSNLTVSDVDNTYPTGFTMIVTAGANYTVSAGPKITPSLDFNGVLTVNIQVSDGAATSAVFPLKITVTDDADAPTITGQNPVTIAEDATRVIAFTDLKVTDADSNYPDDFKLTVLAGTNYTAAPDNTITPAANFSGNLAVNVRVNDGTANSNVFPLQVTVTPVNDPPSFDPLNNITITEDAATQTFTIQNISAGPLEASQQLSLTVVSDNTALIPQPTFTYNGTATTATVAFKPLPDAFGVATITVKILDTGFAEHSTTFTITVNPVNDAPTLNPIAYGPILEDADLQLIPLAGISTGGGEDQVLTVTASTNKPELFEILEVVYTSPQATGTLKVKTKANANGTAQFTVRVQDDGPGTPAPNVNFVTQVFNLAITPVNDLPVFTSQPIVLTEAGKPYEYIVEVTDVEGDAITLTAPTKPSWVTFTLLGNGKARLAGTPPLTASGPVDIKLQAKDGSATLVDQAYKLVVNSRPVLKPFAVSTPEDTPYPFTIAQFAAAYSDADGNPIVEIQITQLPQRGRLTVNNAPVAQGDKISAGLLSTLKYLPQQDSTGADTLRWMASDGFLYSLADTHVAIDVKPENDPPVITFIESDTLKYELGTEVPVAFSPQFDAYDPDKDDLTGAEIGFRQENYRLLNEMLLFTNTTNIKGTFNPNSGVLSLTGKATAREYRDAIRSVKYNYINAVDIILDSRTVYVTLTDGKSFSETKDRVITLIYNFRDLDIPTAFTPNGDQANETWVISSANGTDQYQDAEVSVYNKRGTLLFRTQGFDTHWNGTYNGEVLPVDTYFYTIDLKFNKVRYKGTVTILR</sequence>
<dbReference type="GO" id="GO:0016020">
    <property type="term" value="C:membrane"/>
    <property type="evidence" value="ECO:0007669"/>
    <property type="project" value="UniProtKB-SubCell"/>
</dbReference>
<dbReference type="InterPro" id="IPR040853">
    <property type="entry name" value="RapA2_cadherin-like"/>
</dbReference>
<keyword evidence="2" id="KW-0812">Transmembrane</keyword>
<dbReference type="InterPro" id="IPR013783">
    <property type="entry name" value="Ig-like_fold"/>
</dbReference>
<gene>
    <name evidence="10" type="ORF">SAMN04488109_0763</name>
</gene>
<dbReference type="OrthoDB" id="9805017at2"/>
<evidence type="ECO:0000256" key="6">
    <source>
        <dbReference type="ARBA" id="ARBA00022989"/>
    </source>
</evidence>
<evidence type="ECO:0000256" key="3">
    <source>
        <dbReference type="ARBA" id="ARBA00022737"/>
    </source>
</evidence>
<accession>A0A1M5KPA7</accession>
<dbReference type="Pfam" id="PF17803">
    <property type="entry name" value="Cadherin_4"/>
    <property type="match status" value="1"/>
</dbReference>
<keyword evidence="3" id="KW-0677">Repeat</keyword>
<dbReference type="InterPro" id="IPR006644">
    <property type="entry name" value="Cadg"/>
</dbReference>
<dbReference type="STRING" id="947013.SAMN04488109_0763"/>
<keyword evidence="5" id="KW-0130">Cell adhesion</keyword>
<dbReference type="SUPFAM" id="SSF49313">
    <property type="entry name" value="Cadherin-like"/>
    <property type="match status" value="1"/>
</dbReference>
<keyword evidence="11" id="KW-1185">Reference proteome</keyword>
<reference evidence="10 11" key="1">
    <citation type="submission" date="2016-11" db="EMBL/GenBank/DDBJ databases">
        <authorList>
            <person name="Jaros S."/>
            <person name="Januszkiewicz K."/>
            <person name="Wedrychowicz H."/>
        </authorList>
    </citation>
    <scope>NUCLEOTIDE SEQUENCE [LARGE SCALE GENOMIC DNA]</scope>
    <source>
        <strain evidence="10 11">DSM 24574</strain>
    </source>
</reference>
<evidence type="ECO:0000256" key="4">
    <source>
        <dbReference type="ARBA" id="ARBA00022837"/>
    </source>
</evidence>
<evidence type="ECO:0000256" key="2">
    <source>
        <dbReference type="ARBA" id="ARBA00022692"/>
    </source>
</evidence>
<dbReference type="Proteomes" id="UP000184212">
    <property type="component" value="Unassembled WGS sequence"/>
</dbReference>
<feature type="signal peptide" evidence="8">
    <location>
        <begin position="1"/>
        <end position="22"/>
    </location>
</feature>
<dbReference type="GO" id="GO:0005911">
    <property type="term" value="C:cell-cell junction"/>
    <property type="evidence" value="ECO:0007669"/>
    <property type="project" value="TreeGrafter"/>
</dbReference>
<comment type="subcellular location">
    <subcellularLocation>
        <location evidence="1">Membrane</location>
    </subcellularLocation>
</comment>
<dbReference type="Pfam" id="PF17963">
    <property type="entry name" value="Big_9"/>
    <property type="match status" value="3"/>
</dbReference>
<feature type="chain" id="PRO_5013200452" evidence="8">
    <location>
        <begin position="23"/>
        <end position="2044"/>
    </location>
</feature>
<dbReference type="PANTHER" id="PTHR24025:SF23">
    <property type="entry name" value="NEURAL-CADHERIN"/>
    <property type="match status" value="1"/>
</dbReference>
<evidence type="ECO:0000256" key="7">
    <source>
        <dbReference type="ARBA" id="ARBA00023136"/>
    </source>
</evidence>
<keyword evidence="4" id="KW-0106">Calcium</keyword>
<feature type="domain" description="Dystroglycan-type cadherin-like" evidence="9">
    <location>
        <begin position="1625"/>
        <end position="1712"/>
    </location>
</feature>
<evidence type="ECO:0000259" key="9">
    <source>
        <dbReference type="SMART" id="SM00736"/>
    </source>
</evidence>
<evidence type="ECO:0000313" key="11">
    <source>
        <dbReference type="Proteomes" id="UP000184212"/>
    </source>
</evidence>
<protein>
    <submittedName>
        <fullName evidence="10">Gliding motility-associated C-terminal domain-containing protein</fullName>
    </submittedName>
</protein>
<name>A0A1M5KPA7_9BACT</name>
<evidence type="ECO:0000313" key="10">
    <source>
        <dbReference type="EMBL" id="SHG54634.1"/>
    </source>
</evidence>
<proteinExistence type="predicted"/>
<dbReference type="SMART" id="SM00736">
    <property type="entry name" value="CADG"/>
    <property type="match status" value="2"/>
</dbReference>
<dbReference type="InterPro" id="IPR026341">
    <property type="entry name" value="T9SS_type_B"/>
</dbReference>
<dbReference type="GO" id="GO:0098609">
    <property type="term" value="P:cell-cell adhesion"/>
    <property type="evidence" value="ECO:0007669"/>
    <property type="project" value="TreeGrafter"/>
</dbReference>
<keyword evidence="8" id="KW-0732">Signal</keyword>
<evidence type="ECO:0000256" key="1">
    <source>
        <dbReference type="ARBA" id="ARBA00004370"/>
    </source>
</evidence>
<dbReference type="PANTHER" id="PTHR24025">
    <property type="entry name" value="DESMOGLEIN FAMILY MEMBER"/>
    <property type="match status" value="1"/>
</dbReference>
<feature type="domain" description="Dystroglycan-type cadherin-like" evidence="9">
    <location>
        <begin position="854"/>
        <end position="944"/>
    </location>
</feature>
<dbReference type="InterPro" id="IPR015919">
    <property type="entry name" value="Cadherin-like_sf"/>
</dbReference>
<organism evidence="10 11">
    <name type="scientific">Chryseolinea serpens</name>
    <dbReference type="NCBI Taxonomy" id="947013"/>
    <lineage>
        <taxon>Bacteria</taxon>
        <taxon>Pseudomonadati</taxon>
        <taxon>Bacteroidota</taxon>
        <taxon>Cytophagia</taxon>
        <taxon>Cytophagales</taxon>
        <taxon>Fulvivirgaceae</taxon>
        <taxon>Chryseolinea</taxon>
    </lineage>
</organism>
<dbReference type="Gene3D" id="2.60.40.10">
    <property type="entry name" value="Immunoglobulins"/>
    <property type="match status" value="1"/>
</dbReference>
<dbReference type="NCBIfam" id="NF012211">
    <property type="entry name" value="tand_rpt_95"/>
    <property type="match status" value="11"/>
</dbReference>
<dbReference type="InterPro" id="IPR041690">
    <property type="entry name" value="Cadherin_5"/>
</dbReference>
<keyword evidence="6" id="KW-1133">Transmembrane helix</keyword>
<dbReference type="InterPro" id="IPR050971">
    <property type="entry name" value="Cadherin-domain_protein"/>
</dbReference>
<evidence type="ECO:0000256" key="8">
    <source>
        <dbReference type="SAM" id="SignalP"/>
    </source>
</evidence>
<dbReference type="Pfam" id="PF13585">
    <property type="entry name" value="CHU_C"/>
    <property type="match status" value="1"/>
</dbReference>
<dbReference type="EMBL" id="FQWQ01000001">
    <property type="protein sequence ID" value="SHG54634.1"/>
    <property type="molecule type" value="Genomic_DNA"/>
</dbReference>
<keyword evidence="7" id="KW-0472">Membrane</keyword>
<evidence type="ECO:0000256" key="5">
    <source>
        <dbReference type="ARBA" id="ARBA00022889"/>
    </source>
</evidence>